<dbReference type="AlphaFoldDB" id="A0A9P5YRD7"/>
<evidence type="ECO:0000313" key="6">
    <source>
        <dbReference type="Proteomes" id="UP000807469"/>
    </source>
</evidence>
<protein>
    <recommendedName>
        <fullName evidence="3">Carboxylic ester hydrolase</fullName>
        <ecNumber evidence="3">3.1.1.-</ecNumber>
    </recommendedName>
</protein>
<dbReference type="InterPro" id="IPR050654">
    <property type="entry name" value="AChE-related_enzymes"/>
</dbReference>
<evidence type="ECO:0000256" key="3">
    <source>
        <dbReference type="RuleBase" id="RU361235"/>
    </source>
</evidence>
<dbReference type="InterPro" id="IPR002018">
    <property type="entry name" value="CarbesteraseB"/>
</dbReference>
<keyword evidence="3" id="KW-0732">Signal</keyword>
<accession>A0A9P5YRD7</accession>
<dbReference type="SUPFAM" id="SSF53474">
    <property type="entry name" value="alpha/beta-Hydrolases"/>
    <property type="match status" value="1"/>
</dbReference>
<dbReference type="InterPro" id="IPR029058">
    <property type="entry name" value="AB_hydrolase_fold"/>
</dbReference>
<evidence type="ECO:0000256" key="1">
    <source>
        <dbReference type="ARBA" id="ARBA00005964"/>
    </source>
</evidence>
<gene>
    <name evidence="5" type="ORF">BDN70DRAFT_936931</name>
</gene>
<evidence type="ECO:0000256" key="2">
    <source>
        <dbReference type="ARBA" id="ARBA00022801"/>
    </source>
</evidence>
<dbReference type="InterPro" id="IPR019819">
    <property type="entry name" value="Carboxylesterase_B_CS"/>
</dbReference>
<keyword evidence="2 3" id="KW-0378">Hydrolase</keyword>
<dbReference type="PANTHER" id="PTHR43918:SF4">
    <property type="entry name" value="CARBOXYLIC ESTER HYDROLASE"/>
    <property type="match status" value="1"/>
</dbReference>
<sequence>MRTSFSRLVFIVTLAFSSVNAAPSAGPIVNLGYGSFQGTTAGNLDKFLGMPFAAPPVGNLRFAPPQAPKTFTGVRQATAFGSACFQQALSGNGTNAANVSEDCLFINVVKPTSIPKGKKLPVLMWIYGGGFEAGDTSANPGDTVVARSIALGEPVVYVSANYRISALGFLGGKEVKEAGIGNAGLRDQRFAMEWIQSHVETFGGDPTRVTIWGESAGAISVGMHLIVNDGNPNGLFHGAFMESGSPEHLRDITTYQPFFDQLVSNTGCTSSADKIACMRAVPFGNISTAINLSPGFLTFMSINLAWQPSVDGQFIARDPYVSIQKGLYAKVPFVTGDCEDEGTVFSLTSLNITNNAQFLGYMQSNFFPGISPTDLAALSQAYPDDITQGSPFGTGTANAMTPEFKRLAAIQGDIGFQAPRRFLLQTAAKTQPTFGFLFRRGKSSSLGASHGSDIPEFYGTSSPTAATIDFIGTDALVNFANTKNPNLPKNSMSLLSAIQWPEWGSSVSQPPLLTFQDPVPAVNITFDTFRIEGMNLINKISLTTGNNV</sequence>
<evidence type="ECO:0000259" key="4">
    <source>
        <dbReference type="Pfam" id="PF00135"/>
    </source>
</evidence>
<dbReference type="OrthoDB" id="408631at2759"/>
<dbReference type="GO" id="GO:0052689">
    <property type="term" value="F:carboxylic ester hydrolase activity"/>
    <property type="evidence" value="ECO:0007669"/>
    <property type="project" value="TreeGrafter"/>
</dbReference>
<dbReference type="PROSITE" id="PS00941">
    <property type="entry name" value="CARBOXYLESTERASE_B_2"/>
    <property type="match status" value="1"/>
</dbReference>
<dbReference type="Gene3D" id="3.40.50.1820">
    <property type="entry name" value="alpha/beta hydrolase"/>
    <property type="match status" value="1"/>
</dbReference>
<dbReference type="Proteomes" id="UP000807469">
    <property type="component" value="Unassembled WGS sequence"/>
</dbReference>
<reference evidence="5" key="1">
    <citation type="submission" date="2020-11" db="EMBL/GenBank/DDBJ databases">
        <authorList>
            <consortium name="DOE Joint Genome Institute"/>
            <person name="Ahrendt S."/>
            <person name="Riley R."/>
            <person name="Andreopoulos W."/>
            <person name="Labutti K."/>
            <person name="Pangilinan J."/>
            <person name="Ruiz-Duenas F.J."/>
            <person name="Barrasa J.M."/>
            <person name="Sanchez-Garcia M."/>
            <person name="Camarero S."/>
            <person name="Miyauchi S."/>
            <person name="Serrano A."/>
            <person name="Linde D."/>
            <person name="Babiker R."/>
            <person name="Drula E."/>
            <person name="Ayuso-Fernandez I."/>
            <person name="Pacheco R."/>
            <person name="Padilla G."/>
            <person name="Ferreira P."/>
            <person name="Barriuso J."/>
            <person name="Kellner H."/>
            <person name="Castanera R."/>
            <person name="Alfaro M."/>
            <person name="Ramirez L."/>
            <person name="Pisabarro A.G."/>
            <person name="Kuo A."/>
            <person name="Tritt A."/>
            <person name="Lipzen A."/>
            <person name="He G."/>
            <person name="Yan M."/>
            <person name="Ng V."/>
            <person name="Cullen D."/>
            <person name="Martin F."/>
            <person name="Rosso M.-N."/>
            <person name="Henrissat B."/>
            <person name="Hibbett D."/>
            <person name="Martinez A.T."/>
            <person name="Grigoriev I.V."/>
        </authorList>
    </citation>
    <scope>NUCLEOTIDE SEQUENCE</scope>
    <source>
        <strain evidence="5">CIRM-BRFM 674</strain>
    </source>
</reference>
<proteinExistence type="inferred from homology"/>
<comment type="caution">
    <text evidence="5">The sequence shown here is derived from an EMBL/GenBank/DDBJ whole genome shotgun (WGS) entry which is preliminary data.</text>
</comment>
<dbReference type="PROSITE" id="PS00122">
    <property type="entry name" value="CARBOXYLESTERASE_B_1"/>
    <property type="match status" value="1"/>
</dbReference>
<evidence type="ECO:0000313" key="5">
    <source>
        <dbReference type="EMBL" id="KAF9474072.1"/>
    </source>
</evidence>
<comment type="similarity">
    <text evidence="1 3">Belongs to the type-B carboxylesterase/lipase family.</text>
</comment>
<dbReference type="InterPro" id="IPR019826">
    <property type="entry name" value="Carboxylesterase_B_AS"/>
</dbReference>
<dbReference type="EMBL" id="MU155398">
    <property type="protein sequence ID" value="KAF9474072.1"/>
    <property type="molecule type" value="Genomic_DNA"/>
</dbReference>
<name>A0A9P5YRD7_9AGAR</name>
<dbReference type="Pfam" id="PF00135">
    <property type="entry name" value="COesterase"/>
    <property type="match status" value="1"/>
</dbReference>
<feature type="domain" description="Carboxylesterase type B" evidence="4">
    <location>
        <begin position="27"/>
        <end position="503"/>
    </location>
</feature>
<feature type="signal peptide" evidence="3">
    <location>
        <begin position="1"/>
        <end position="21"/>
    </location>
</feature>
<feature type="chain" id="PRO_5040546790" description="Carboxylic ester hydrolase" evidence="3">
    <location>
        <begin position="22"/>
        <end position="548"/>
    </location>
</feature>
<keyword evidence="6" id="KW-1185">Reference proteome</keyword>
<dbReference type="EC" id="3.1.1.-" evidence="3"/>
<organism evidence="5 6">
    <name type="scientific">Pholiota conissans</name>
    <dbReference type="NCBI Taxonomy" id="109636"/>
    <lineage>
        <taxon>Eukaryota</taxon>
        <taxon>Fungi</taxon>
        <taxon>Dikarya</taxon>
        <taxon>Basidiomycota</taxon>
        <taxon>Agaricomycotina</taxon>
        <taxon>Agaricomycetes</taxon>
        <taxon>Agaricomycetidae</taxon>
        <taxon>Agaricales</taxon>
        <taxon>Agaricineae</taxon>
        <taxon>Strophariaceae</taxon>
        <taxon>Pholiota</taxon>
    </lineage>
</organism>
<dbReference type="PANTHER" id="PTHR43918">
    <property type="entry name" value="ACETYLCHOLINESTERASE"/>
    <property type="match status" value="1"/>
</dbReference>